<keyword evidence="2 6" id="KW-0812">Transmembrane</keyword>
<comment type="subcellular location">
    <subcellularLocation>
        <location evidence="1">Membrane</location>
        <topology evidence="1">Single-pass membrane protein</topology>
    </subcellularLocation>
</comment>
<keyword evidence="4 6" id="KW-0472">Membrane</keyword>
<gene>
    <name evidence="8" type="ORF">CEURO_LOCUS314</name>
</gene>
<evidence type="ECO:0000256" key="2">
    <source>
        <dbReference type="ARBA" id="ARBA00022692"/>
    </source>
</evidence>
<keyword evidence="3 6" id="KW-1133">Transmembrane helix</keyword>
<accession>A0A9P0YGE3</accession>
<protein>
    <recommendedName>
        <fullName evidence="7">Late embryogenesis abundant protein LEA-2 subgroup domain-containing protein</fullName>
    </recommendedName>
</protein>
<comment type="caution">
    <text evidence="8">The sequence shown here is derived from an EMBL/GenBank/DDBJ whole genome shotgun (WGS) entry which is preliminary data.</text>
</comment>
<evidence type="ECO:0000256" key="3">
    <source>
        <dbReference type="ARBA" id="ARBA00022989"/>
    </source>
</evidence>
<dbReference type="PANTHER" id="PTHR31234">
    <property type="entry name" value="LATE EMBRYOGENESIS ABUNDANT (LEA) HYDROXYPROLINE-RICH GLYCOPROTEIN FAMILY"/>
    <property type="match status" value="1"/>
</dbReference>
<sequence length="253" mass="27702">MADKIFPASRPTPNSTVPVAANGGGANQPFPPKAQSYNPARAVYRPQQLPRRHRRGCCCRCCLWTTFLIAILLILAAIVGAAFWVLYHPQRPTFSVNSLRFSQFNLTSTTLSSKLEISISARNPNRKVIYIYDLATISATSDEIDLGSGSIRGFEHGTKNSTVLKATIASSRKTLDGGDLKKLKSKKSLPLTVRLDTKVRVKVGSLKTKKVGVRVTCGGIRVNVPSGKSPSRATSTDVKCQANIRVKIWKWTF</sequence>
<dbReference type="OrthoDB" id="777167at2759"/>
<keyword evidence="9" id="KW-1185">Reference proteome</keyword>
<dbReference type="PANTHER" id="PTHR31234:SF2">
    <property type="entry name" value="OS05G0199100 PROTEIN"/>
    <property type="match status" value="1"/>
</dbReference>
<organism evidence="8 9">
    <name type="scientific">Cuscuta europaea</name>
    <name type="common">European dodder</name>
    <dbReference type="NCBI Taxonomy" id="41803"/>
    <lineage>
        <taxon>Eukaryota</taxon>
        <taxon>Viridiplantae</taxon>
        <taxon>Streptophyta</taxon>
        <taxon>Embryophyta</taxon>
        <taxon>Tracheophyta</taxon>
        <taxon>Spermatophyta</taxon>
        <taxon>Magnoliopsida</taxon>
        <taxon>eudicotyledons</taxon>
        <taxon>Gunneridae</taxon>
        <taxon>Pentapetalae</taxon>
        <taxon>asterids</taxon>
        <taxon>lamiids</taxon>
        <taxon>Solanales</taxon>
        <taxon>Convolvulaceae</taxon>
        <taxon>Cuscuteae</taxon>
        <taxon>Cuscuta</taxon>
        <taxon>Cuscuta subgen. Cuscuta</taxon>
    </lineage>
</organism>
<evidence type="ECO:0000256" key="6">
    <source>
        <dbReference type="SAM" id="Phobius"/>
    </source>
</evidence>
<evidence type="ECO:0000259" key="7">
    <source>
        <dbReference type="Pfam" id="PF03168"/>
    </source>
</evidence>
<feature type="region of interest" description="Disordered" evidence="5">
    <location>
        <begin position="1"/>
        <end position="33"/>
    </location>
</feature>
<evidence type="ECO:0000256" key="1">
    <source>
        <dbReference type="ARBA" id="ARBA00004167"/>
    </source>
</evidence>
<proteinExistence type="predicted"/>
<dbReference type="EMBL" id="CAMAPE010000002">
    <property type="protein sequence ID" value="CAH9052263.1"/>
    <property type="molecule type" value="Genomic_DNA"/>
</dbReference>
<evidence type="ECO:0000313" key="8">
    <source>
        <dbReference type="EMBL" id="CAH9052263.1"/>
    </source>
</evidence>
<feature type="transmembrane region" description="Helical" evidence="6">
    <location>
        <begin position="61"/>
        <end position="87"/>
    </location>
</feature>
<dbReference type="InterPro" id="IPR044839">
    <property type="entry name" value="NDR1-like"/>
</dbReference>
<name>A0A9P0YGE3_CUSEU</name>
<evidence type="ECO:0000256" key="5">
    <source>
        <dbReference type="SAM" id="MobiDB-lite"/>
    </source>
</evidence>
<reference evidence="8" key="1">
    <citation type="submission" date="2022-07" db="EMBL/GenBank/DDBJ databases">
        <authorList>
            <person name="Macas J."/>
            <person name="Novak P."/>
            <person name="Neumann P."/>
        </authorList>
    </citation>
    <scope>NUCLEOTIDE SEQUENCE</scope>
</reference>
<dbReference type="InterPro" id="IPR004864">
    <property type="entry name" value="LEA_2"/>
</dbReference>
<dbReference type="SUPFAM" id="SSF117070">
    <property type="entry name" value="LEA14-like"/>
    <property type="match status" value="1"/>
</dbReference>
<dbReference type="Proteomes" id="UP001152484">
    <property type="component" value="Unassembled WGS sequence"/>
</dbReference>
<dbReference type="GO" id="GO:0005886">
    <property type="term" value="C:plasma membrane"/>
    <property type="evidence" value="ECO:0007669"/>
    <property type="project" value="TreeGrafter"/>
</dbReference>
<feature type="domain" description="Late embryogenesis abundant protein LEA-2 subgroup" evidence="7">
    <location>
        <begin position="119"/>
        <end position="217"/>
    </location>
</feature>
<evidence type="ECO:0000256" key="4">
    <source>
        <dbReference type="ARBA" id="ARBA00023136"/>
    </source>
</evidence>
<dbReference type="AlphaFoldDB" id="A0A9P0YGE3"/>
<dbReference type="GO" id="GO:0098542">
    <property type="term" value="P:defense response to other organism"/>
    <property type="evidence" value="ECO:0007669"/>
    <property type="project" value="InterPro"/>
</dbReference>
<evidence type="ECO:0000313" key="9">
    <source>
        <dbReference type="Proteomes" id="UP001152484"/>
    </source>
</evidence>
<dbReference type="Pfam" id="PF03168">
    <property type="entry name" value="LEA_2"/>
    <property type="match status" value="1"/>
</dbReference>
<dbReference type="Gene3D" id="2.60.40.1820">
    <property type="match status" value="1"/>
</dbReference>